<sequence>MRVFKTRPFARWARHEGISDRVLREAVAEIEAGLVDADLGGGLYKKRVARPGQGKSGGYRMLLACRQGERIVFVIGYAKSEKDNIDDRELLKLRLYAGHVLKQSNADLDEAIEERKLIEIDHAQKYDS</sequence>
<evidence type="ECO:0000313" key="1">
    <source>
        <dbReference type="EMBL" id="SOD91152.1"/>
    </source>
</evidence>
<keyword evidence="2" id="KW-1185">Reference proteome</keyword>
<name>A0A286G6P2_9PROT</name>
<dbReference type="PIRSF" id="PIRSF018634">
    <property type="entry name" value="UCP018634"/>
    <property type="match status" value="1"/>
</dbReference>
<evidence type="ECO:0008006" key="3">
    <source>
        <dbReference type="Google" id="ProtNLM"/>
    </source>
</evidence>
<accession>A0A286G6P2</accession>
<dbReference type="OrthoDB" id="9812066at2"/>
<gene>
    <name evidence="1" type="ORF">SAMN05421508_101834</name>
</gene>
<proteinExistence type="predicted"/>
<evidence type="ECO:0000313" key="2">
    <source>
        <dbReference type="Proteomes" id="UP000219621"/>
    </source>
</evidence>
<reference evidence="1 2" key="1">
    <citation type="submission" date="2017-09" db="EMBL/GenBank/DDBJ databases">
        <authorList>
            <person name="Ehlers B."/>
            <person name="Leendertz F.H."/>
        </authorList>
    </citation>
    <scope>NUCLEOTIDE SEQUENCE [LARGE SCALE GENOMIC DNA]</scope>
    <source>
        <strain evidence="1 2">USBA 140</strain>
    </source>
</reference>
<organism evidence="1 2">
    <name type="scientific">Caenispirillum bisanense</name>
    <dbReference type="NCBI Taxonomy" id="414052"/>
    <lineage>
        <taxon>Bacteria</taxon>
        <taxon>Pseudomonadati</taxon>
        <taxon>Pseudomonadota</taxon>
        <taxon>Alphaproteobacteria</taxon>
        <taxon>Rhodospirillales</taxon>
        <taxon>Novispirillaceae</taxon>
        <taxon>Caenispirillum</taxon>
    </lineage>
</organism>
<protein>
    <recommendedName>
        <fullName evidence="3">Addiction module toxin RelE</fullName>
    </recommendedName>
</protein>
<dbReference type="RefSeq" id="WP_097277685.1">
    <property type="nucleotide sequence ID" value="NZ_OCNJ01000001.1"/>
</dbReference>
<dbReference type="InterPro" id="IPR009387">
    <property type="entry name" value="HigB-2"/>
</dbReference>
<dbReference type="EMBL" id="OCNJ01000001">
    <property type="protein sequence ID" value="SOD91152.1"/>
    <property type="molecule type" value="Genomic_DNA"/>
</dbReference>
<dbReference type="AlphaFoldDB" id="A0A286G6P2"/>
<dbReference type="Proteomes" id="UP000219621">
    <property type="component" value="Unassembled WGS sequence"/>
</dbReference>
<dbReference type="Pfam" id="PF06296">
    <property type="entry name" value="RelE"/>
    <property type="match status" value="1"/>
</dbReference>